<evidence type="ECO:0000259" key="4">
    <source>
        <dbReference type="SMART" id="SM00829"/>
    </source>
</evidence>
<evidence type="ECO:0000313" key="6">
    <source>
        <dbReference type="Proteomes" id="UP000450917"/>
    </source>
</evidence>
<dbReference type="Gene3D" id="3.90.180.10">
    <property type="entry name" value="Medium-chain alcohol dehydrogenases, catalytic domain"/>
    <property type="match status" value="1"/>
</dbReference>
<dbReference type="EMBL" id="WNZX01000014">
    <property type="protein sequence ID" value="MUG72336.1"/>
    <property type="molecule type" value="Genomic_DNA"/>
</dbReference>
<dbReference type="SUPFAM" id="SSF50129">
    <property type="entry name" value="GroES-like"/>
    <property type="match status" value="1"/>
</dbReference>
<feature type="domain" description="Enoyl reductase (ER)" evidence="4">
    <location>
        <begin position="7"/>
        <end position="324"/>
    </location>
</feature>
<dbReference type="InterPro" id="IPR011032">
    <property type="entry name" value="GroES-like_sf"/>
</dbReference>
<dbReference type="InterPro" id="IPR013154">
    <property type="entry name" value="ADH-like_N"/>
</dbReference>
<gene>
    <name evidence="5" type="ORF">GNP93_16820</name>
</gene>
<comment type="caution">
    <text evidence="5">The sequence shown here is derived from an EMBL/GenBank/DDBJ whole genome shotgun (WGS) entry which is preliminary data.</text>
</comment>
<evidence type="ECO:0000256" key="3">
    <source>
        <dbReference type="ARBA" id="ARBA00023002"/>
    </source>
</evidence>
<dbReference type="Proteomes" id="UP000450917">
    <property type="component" value="Unassembled WGS sequence"/>
</dbReference>
<name>A0A7X2ZCH9_9BACL</name>
<keyword evidence="3" id="KW-0560">Oxidoreductase</keyword>
<dbReference type="InterPro" id="IPR020843">
    <property type="entry name" value="ER"/>
</dbReference>
<dbReference type="GO" id="GO:0046872">
    <property type="term" value="F:metal ion binding"/>
    <property type="evidence" value="ECO:0007669"/>
    <property type="project" value="UniProtKB-KW"/>
</dbReference>
<dbReference type="InterPro" id="IPR013149">
    <property type="entry name" value="ADH-like_C"/>
</dbReference>
<dbReference type="Pfam" id="PF00107">
    <property type="entry name" value="ADH_zinc_N"/>
    <property type="match status" value="1"/>
</dbReference>
<evidence type="ECO:0000256" key="1">
    <source>
        <dbReference type="ARBA" id="ARBA00022723"/>
    </source>
</evidence>
<keyword evidence="6" id="KW-1185">Reference proteome</keyword>
<dbReference type="PANTHER" id="PTHR43401:SF2">
    <property type="entry name" value="L-THREONINE 3-DEHYDROGENASE"/>
    <property type="match status" value="1"/>
</dbReference>
<keyword evidence="1" id="KW-0479">Metal-binding</keyword>
<evidence type="ECO:0000256" key="2">
    <source>
        <dbReference type="ARBA" id="ARBA00022833"/>
    </source>
</evidence>
<accession>A0A7X2ZCH9</accession>
<protein>
    <submittedName>
        <fullName evidence="5">Alcohol dehydrogenase catalytic domain-containing protein</fullName>
    </submittedName>
</protein>
<keyword evidence="2" id="KW-0862">Zinc</keyword>
<dbReference type="Pfam" id="PF08240">
    <property type="entry name" value="ADH_N"/>
    <property type="match status" value="1"/>
</dbReference>
<dbReference type="RefSeq" id="WP_127608378.1">
    <property type="nucleotide sequence ID" value="NZ_JARTHJ010000002.1"/>
</dbReference>
<proteinExistence type="predicted"/>
<dbReference type="GO" id="GO:0016491">
    <property type="term" value="F:oxidoreductase activity"/>
    <property type="evidence" value="ECO:0007669"/>
    <property type="project" value="UniProtKB-KW"/>
</dbReference>
<dbReference type="AlphaFoldDB" id="A0A7X2ZCH9"/>
<reference evidence="5 6" key="1">
    <citation type="submission" date="2019-11" db="EMBL/GenBank/DDBJ databases">
        <title>Draft genome sequences of five Paenibacillus species of dairy origin.</title>
        <authorList>
            <person name="Olajide A.M."/>
            <person name="Chen S."/>
            <person name="Lapointe G."/>
        </authorList>
    </citation>
    <scope>NUCLEOTIDE SEQUENCE [LARGE SCALE GENOMIC DNA]</scope>
    <source>
        <strain evidence="5 6">2CS3</strain>
    </source>
</reference>
<dbReference type="InterPro" id="IPR036291">
    <property type="entry name" value="NAD(P)-bd_dom_sf"/>
</dbReference>
<dbReference type="Gene3D" id="3.40.50.720">
    <property type="entry name" value="NAD(P)-binding Rossmann-like Domain"/>
    <property type="match status" value="1"/>
</dbReference>
<dbReference type="PANTHER" id="PTHR43401">
    <property type="entry name" value="L-THREONINE 3-DEHYDROGENASE"/>
    <property type="match status" value="1"/>
</dbReference>
<dbReference type="InterPro" id="IPR050129">
    <property type="entry name" value="Zn_alcohol_dh"/>
</dbReference>
<dbReference type="SMART" id="SM00829">
    <property type="entry name" value="PKS_ER"/>
    <property type="match status" value="1"/>
</dbReference>
<evidence type="ECO:0000313" key="5">
    <source>
        <dbReference type="EMBL" id="MUG72336.1"/>
    </source>
</evidence>
<organism evidence="5 6">
    <name type="scientific">Paenibacillus validus</name>
    <dbReference type="NCBI Taxonomy" id="44253"/>
    <lineage>
        <taxon>Bacteria</taxon>
        <taxon>Bacillati</taxon>
        <taxon>Bacillota</taxon>
        <taxon>Bacilli</taxon>
        <taxon>Bacillales</taxon>
        <taxon>Paenibacillaceae</taxon>
        <taxon>Paenibacillus</taxon>
    </lineage>
</organism>
<sequence>MLELFLNKPKQMELRSMEALPALKDDEVKIRLVYGGICGSDLSVFLGKLTHASYPLRPGHELLGHIIEAGKNVPYELGTRIIVQPNSYCGECVNCLNGQTNICPEKKSLGVTVNGGFSEQFIISSKYVMPVPDDLPDERAVLVEPFAVIVHAFKKVHITKGTTVAVLGCGNEGMLAVALAHYLGADVTAMDINPIKLELIKTLGDIRVIHPDELKGETFDIVVEAAGAQSAFENGLRLVRPGGQMILIGLTPEATIPVIRVVRSEITLYGSIIYNIPDDFQHAMEYLRDTNFNVQPIVSKIIPFTDYKHAFEDALSGNYGKVLLDFKKNPV</sequence>
<dbReference type="SUPFAM" id="SSF51735">
    <property type="entry name" value="NAD(P)-binding Rossmann-fold domains"/>
    <property type="match status" value="1"/>
</dbReference>